<keyword evidence="4 7" id="KW-0324">Glycolysis</keyword>
<proteinExistence type="inferred from homology"/>
<dbReference type="GO" id="GO:0097367">
    <property type="term" value="F:carbohydrate derivative binding"/>
    <property type="evidence" value="ECO:0007669"/>
    <property type="project" value="InterPro"/>
</dbReference>
<evidence type="ECO:0000256" key="1">
    <source>
        <dbReference type="ARBA" id="ARBA00004926"/>
    </source>
</evidence>
<keyword evidence="3 7" id="KW-0312">Gluconeogenesis</keyword>
<keyword evidence="7" id="KW-0963">Cytoplasm</keyword>
<dbReference type="GO" id="GO:0006096">
    <property type="term" value="P:glycolytic process"/>
    <property type="evidence" value="ECO:0007669"/>
    <property type="project" value="UniProtKB-UniRule"/>
</dbReference>
<dbReference type="PRINTS" id="PR00662">
    <property type="entry name" value="G6PISOMERASE"/>
</dbReference>
<dbReference type="PROSITE" id="PS51463">
    <property type="entry name" value="P_GLUCOSE_ISOMERASE_3"/>
    <property type="match status" value="1"/>
</dbReference>
<dbReference type="CDD" id="cd05015">
    <property type="entry name" value="SIS_PGI_1"/>
    <property type="match status" value="1"/>
</dbReference>
<dbReference type="NCBIfam" id="NF001211">
    <property type="entry name" value="PRK00179.1"/>
    <property type="match status" value="1"/>
</dbReference>
<name>A0A3S3SIG1_9BACT</name>
<evidence type="ECO:0000256" key="7">
    <source>
        <dbReference type="HAMAP-Rule" id="MF_00473"/>
    </source>
</evidence>
<evidence type="ECO:0000313" key="9">
    <source>
        <dbReference type="EMBL" id="RWX43447.1"/>
    </source>
</evidence>
<dbReference type="SUPFAM" id="SSF53697">
    <property type="entry name" value="SIS domain"/>
    <property type="match status" value="1"/>
</dbReference>
<comment type="pathway">
    <text evidence="7">Carbohydrate biosynthesis; gluconeogenesis.</text>
</comment>
<dbReference type="HAMAP" id="MF_00473">
    <property type="entry name" value="G6P_isomerase"/>
    <property type="match status" value="1"/>
</dbReference>
<dbReference type="Pfam" id="PF00342">
    <property type="entry name" value="PGI"/>
    <property type="match status" value="1"/>
</dbReference>
<feature type="active site" description="Proton donor" evidence="7">
    <location>
        <position position="354"/>
    </location>
</feature>
<dbReference type="GO" id="GO:0004347">
    <property type="term" value="F:glucose-6-phosphate isomerase activity"/>
    <property type="evidence" value="ECO:0007669"/>
    <property type="project" value="UniProtKB-UniRule"/>
</dbReference>
<dbReference type="GO" id="GO:0048029">
    <property type="term" value="F:monosaccharide binding"/>
    <property type="evidence" value="ECO:0007669"/>
    <property type="project" value="TreeGrafter"/>
</dbReference>
<comment type="catalytic activity">
    <reaction evidence="6 7 8">
        <text>alpha-D-glucose 6-phosphate = beta-D-fructose 6-phosphate</text>
        <dbReference type="Rhea" id="RHEA:11816"/>
        <dbReference type="ChEBI" id="CHEBI:57634"/>
        <dbReference type="ChEBI" id="CHEBI:58225"/>
        <dbReference type="EC" id="5.3.1.9"/>
    </reaction>
</comment>
<dbReference type="NCBIfam" id="NF010695">
    <property type="entry name" value="PRK14095.1"/>
    <property type="match status" value="1"/>
</dbReference>
<keyword evidence="5 7" id="KW-0413">Isomerase</keyword>
<comment type="caution">
    <text evidence="9">The sequence shown here is derived from an EMBL/GenBank/DDBJ whole genome shotgun (WGS) entry which is preliminary data.</text>
</comment>
<keyword evidence="10" id="KW-1185">Reference proteome</keyword>
<dbReference type="UniPathway" id="UPA00109">
    <property type="reaction ID" value="UER00181"/>
</dbReference>
<dbReference type="Gene3D" id="1.10.1390.10">
    <property type="match status" value="1"/>
</dbReference>
<feature type="active site" evidence="7">
    <location>
        <position position="500"/>
    </location>
</feature>
<dbReference type="InterPro" id="IPR023096">
    <property type="entry name" value="G6P_Isomerase_C"/>
</dbReference>
<dbReference type="InterPro" id="IPR035476">
    <property type="entry name" value="SIS_PGI_1"/>
</dbReference>
<dbReference type="PROSITE" id="PS00174">
    <property type="entry name" value="P_GLUCOSE_ISOMERASE_2"/>
    <property type="match status" value="1"/>
</dbReference>
<dbReference type="EMBL" id="MTKO01000120">
    <property type="protein sequence ID" value="RWX43447.1"/>
    <property type="molecule type" value="Genomic_DNA"/>
</dbReference>
<protein>
    <recommendedName>
        <fullName evidence="7">Glucose-6-phosphate isomerase</fullName>
        <shortName evidence="7">GPI</shortName>
        <ecNumber evidence="7">5.3.1.9</ecNumber>
    </recommendedName>
    <alternativeName>
        <fullName evidence="7">Phosphoglucose isomerase</fullName>
        <shortName evidence="7">PGI</shortName>
    </alternativeName>
    <alternativeName>
        <fullName evidence="7">Phosphohexose isomerase</fullName>
        <shortName evidence="7">PHI</shortName>
    </alternativeName>
</protein>
<evidence type="ECO:0000256" key="3">
    <source>
        <dbReference type="ARBA" id="ARBA00022432"/>
    </source>
</evidence>
<dbReference type="InterPro" id="IPR018189">
    <property type="entry name" value="Phosphoglucose_isomerase_CS"/>
</dbReference>
<comment type="similarity">
    <text evidence="2 7 8">Belongs to the GPI family.</text>
</comment>
<dbReference type="PROSITE" id="PS00765">
    <property type="entry name" value="P_GLUCOSE_ISOMERASE_1"/>
    <property type="match status" value="1"/>
</dbReference>
<dbReference type="CDD" id="cd05016">
    <property type="entry name" value="SIS_PGI_2"/>
    <property type="match status" value="1"/>
</dbReference>
<dbReference type="UniPathway" id="UPA00138"/>
<evidence type="ECO:0000256" key="8">
    <source>
        <dbReference type="RuleBase" id="RU000612"/>
    </source>
</evidence>
<evidence type="ECO:0000256" key="2">
    <source>
        <dbReference type="ARBA" id="ARBA00006604"/>
    </source>
</evidence>
<dbReference type="GO" id="GO:0006094">
    <property type="term" value="P:gluconeogenesis"/>
    <property type="evidence" value="ECO:0007669"/>
    <property type="project" value="UniProtKB-UniRule"/>
</dbReference>
<evidence type="ECO:0000256" key="4">
    <source>
        <dbReference type="ARBA" id="ARBA00023152"/>
    </source>
</evidence>
<comment type="subcellular location">
    <subcellularLocation>
        <location evidence="7">Cytoplasm</location>
    </subcellularLocation>
</comment>
<sequence>MDFFKNFADIKAVQKLGQLARTPYNLAASTALSPKRLAAYRASSCGFDFLYGTQQVDTQVMQALQELANQARLVEQFKAMKSGAVMNKIIGHDSEDRQVLHTACRDIFTNKPLAPKETAQAKEQLDRLKKFLTDLDNGTITNQQGQPFNTMVQVGIGGSDLGPRALYLALKRYCQSGRKACFIANVDPDDAAAVLAELDLSRTLINVVSKSGTTLETLTNEELVRSALTAAGLDPACHMIAVTGAGSPMDDPDKYLAAFHMYDYIGGRYSATSMVGGVTLAFALGYDNFLELLRGANAMDQAGEQINIKENLPLLMALLGIWNRNFLGYNTVAILPYSQALLRFPAHLQQCDMESNGKQVSRSGESVQWKTGPIVWGEPGTNGQHAFYQLLHQGSEIVPAEFIGFRQSQYQEDITINGTTSQQKLLANMLAQSLALALGRAHENPNKSFTGNRPSSLLLADRLTPYSMGALLALYENKIAMQGFCWNINSFDQEGVQLGKVLANRILSELAKEKEGEQLSPDSPELALLRVADLEKDAPSPKH</sequence>
<evidence type="ECO:0000256" key="5">
    <source>
        <dbReference type="ARBA" id="ARBA00023235"/>
    </source>
</evidence>
<gene>
    <name evidence="7" type="primary">pgi</name>
    <name evidence="9" type="ORF">H206_01575</name>
</gene>
<dbReference type="PANTHER" id="PTHR11469">
    <property type="entry name" value="GLUCOSE-6-PHOSPHATE ISOMERASE"/>
    <property type="match status" value="1"/>
</dbReference>
<evidence type="ECO:0000313" key="10">
    <source>
        <dbReference type="Proteomes" id="UP000287853"/>
    </source>
</evidence>
<dbReference type="InterPro" id="IPR035482">
    <property type="entry name" value="SIS_PGI_2"/>
</dbReference>
<evidence type="ECO:0000256" key="6">
    <source>
        <dbReference type="ARBA" id="ARBA00029321"/>
    </source>
</evidence>
<dbReference type="InterPro" id="IPR046348">
    <property type="entry name" value="SIS_dom_sf"/>
</dbReference>
<reference evidence="9 10" key="1">
    <citation type="submission" date="2017-01" db="EMBL/GenBank/DDBJ databases">
        <title>The cable genome- insights into the physiology and evolution of filamentous bacteria capable of sulfide oxidation via long distance electron transfer.</title>
        <authorList>
            <person name="Schreiber L."/>
            <person name="Bjerg J.T."/>
            <person name="Boggild A."/>
            <person name="Van De Vossenberg J."/>
            <person name="Meysman F."/>
            <person name="Nielsen L.P."/>
            <person name="Schramm A."/>
            <person name="Kjeldsen K.U."/>
        </authorList>
    </citation>
    <scope>NUCLEOTIDE SEQUENCE [LARGE SCALE GENOMIC DNA]</scope>
    <source>
        <strain evidence="9">MCF</strain>
    </source>
</reference>
<dbReference type="GO" id="GO:0005829">
    <property type="term" value="C:cytosol"/>
    <property type="evidence" value="ECO:0007669"/>
    <property type="project" value="TreeGrafter"/>
</dbReference>
<dbReference type="InterPro" id="IPR001672">
    <property type="entry name" value="G6P_Isomerase"/>
</dbReference>
<dbReference type="Gene3D" id="3.40.50.10490">
    <property type="entry name" value="Glucose-6-phosphate isomerase like protein, domain 1"/>
    <property type="match status" value="2"/>
</dbReference>
<comment type="function">
    <text evidence="7">Catalyzes the reversible isomerization of glucose-6-phosphate to fructose-6-phosphate.</text>
</comment>
<comment type="pathway">
    <text evidence="1 7 8">Carbohydrate degradation; glycolysis; D-glyceraldehyde 3-phosphate and glycerone phosphate from D-glucose: step 2/4.</text>
</comment>
<organism evidence="9 10">
    <name type="scientific">Candidatus Electrothrix aarhusensis</name>
    <dbReference type="NCBI Taxonomy" id="1859131"/>
    <lineage>
        <taxon>Bacteria</taxon>
        <taxon>Pseudomonadati</taxon>
        <taxon>Thermodesulfobacteriota</taxon>
        <taxon>Desulfobulbia</taxon>
        <taxon>Desulfobulbales</taxon>
        <taxon>Desulfobulbaceae</taxon>
        <taxon>Candidatus Electrothrix</taxon>
    </lineage>
</organism>
<dbReference type="AlphaFoldDB" id="A0A3S3SIG1"/>
<dbReference type="Proteomes" id="UP000287853">
    <property type="component" value="Unassembled WGS sequence"/>
</dbReference>
<dbReference type="GO" id="GO:0051156">
    <property type="term" value="P:glucose 6-phosphate metabolic process"/>
    <property type="evidence" value="ECO:0007669"/>
    <property type="project" value="TreeGrafter"/>
</dbReference>
<accession>A0A3S3SIG1</accession>
<dbReference type="PANTHER" id="PTHR11469:SF1">
    <property type="entry name" value="GLUCOSE-6-PHOSPHATE ISOMERASE"/>
    <property type="match status" value="1"/>
</dbReference>
<dbReference type="EC" id="5.3.1.9" evidence="7"/>
<feature type="active site" evidence="7">
    <location>
        <position position="385"/>
    </location>
</feature>